<comment type="caution">
    <text evidence="1">The sequence shown here is derived from an EMBL/GenBank/DDBJ whole genome shotgun (WGS) entry which is preliminary data.</text>
</comment>
<protein>
    <submittedName>
        <fullName evidence="1">Uncharacterized protein</fullName>
    </submittedName>
</protein>
<organism evidence="1 2">
    <name type="scientific">Euphydryas editha</name>
    <name type="common">Edith's checkerspot</name>
    <dbReference type="NCBI Taxonomy" id="104508"/>
    <lineage>
        <taxon>Eukaryota</taxon>
        <taxon>Metazoa</taxon>
        <taxon>Ecdysozoa</taxon>
        <taxon>Arthropoda</taxon>
        <taxon>Hexapoda</taxon>
        <taxon>Insecta</taxon>
        <taxon>Pterygota</taxon>
        <taxon>Neoptera</taxon>
        <taxon>Endopterygota</taxon>
        <taxon>Lepidoptera</taxon>
        <taxon>Glossata</taxon>
        <taxon>Ditrysia</taxon>
        <taxon>Papilionoidea</taxon>
        <taxon>Nymphalidae</taxon>
        <taxon>Nymphalinae</taxon>
        <taxon>Euphydryas</taxon>
    </lineage>
</organism>
<dbReference type="Proteomes" id="UP001153954">
    <property type="component" value="Unassembled WGS sequence"/>
</dbReference>
<accession>A0AAU9VFD4</accession>
<proteinExistence type="predicted"/>
<gene>
    <name evidence="1" type="ORF">EEDITHA_LOCUS22351</name>
</gene>
<name>A0AAU9VFD4_EUPED</name>
<reference evidence="1" key="1">
    <citation type="submission" date="2022-03" db="EMBL/GenBank/DDBJ databases">
        <authorList>
            <person name="Tunstrom K."/>
        </authorList>
    </citation>
    <scope>NUCLEOTIDE SEQUENCE</scope>
</reference>
<evidence type="ECO:0000313" key="1">
    <source>
        <dbReference type="EMBL" id="CAH2108411.1"/>
    </source>
</evidence>
<keyword evidence="2" id="KW-1185">Reference proteome</keyword>
<sequence>MSKHLPEIKTCSYHNGSNDPNLHAICIGTIAFNILPVYDLTTVLNPKYCNEACVTVWCGFWTGGIIRPYFYENEASQAVTIILVLDVVT</sequence>
<dbReference type="EMBL" id="CAKOGL010000031">
    <property type="protein sequence ID" value="CAH2108411.1"/>
    <property type="molecule type" value="Genomic_DNA"/>
</dbReference>
<dbReference type="AlphaFoldDB" id="A0AAU9VFD4"/>
<evidence type="ECO:0000313" key="2">
    <source>
        <dbReference type="Proteomes" id="UP001153954"/>
    </source>
</evidence>